<name>A0AAD5YZL1_9AGAR</name>
<dbReference type="AlphaFoldDB" id="A0AAD5YZL1"/>
<feature type="compositionally biased region" description="Polar residues" evidence="9">
    <location>
        <begin position="167"/>
        <end position="186"/>
    </location>
</feature>
<comment type="catalytic activity">
    <reaction evidence="7">
        <text>L-threonyl-[protein] + ATP = O-phospho-L-threonyl-[protein] + ADP + H(+)</text>
        <dbReference type="Rhea" id="RHEA:46608"/>
        <dbReference type="Rhea" id="RHEA-COMP:11060"/>
        <dbReference type="Rhea" id="RHEA-COMP:11605"/>
        <dbReference type="ChEBI" id="CHEBI:15378"/>
        <dbReference type="ChEBI" id="CHEBI:30013"/>
        <dbReference type="ChEBI" id="CHEBI:30616"/>
        <dbReference type="ChEBI" id="CHEBI:61977"/>
        <dbReference type="ChEBI" id="CHEBI:456216"/>
        <dbReference type="EC" id="2.7.11.1"/>
    </reaction>
</comment>
<dbReference type="PROSITE" id="PS50011">
    <property type="entry name" value="PROTEIN_KINASE_DOM"/>
    <property type="match status" value="1"/>
</dbReference>
<dbReference type="SUPFAM" id="SSF56112">
    <property type="entry name" value="Protein kinase-like (PK-like)"/>
    <property type="match status" value="1"/>
</dbReference>
<dbReference type="GO" id="GO:0035556">
    <property type="term" value="P:intracellular signal transduction"/>
    <property type="evidence" value="ECO:0007669"/>
    <property type="project" value="TreeGrafter"/>
</dbReference>
<dbReference type="Pfam" id="PF12330">
    <property type="entry name" value="Haspin_kinase"/>
    <property type="match status" value="1"/>
</dbReference>
<evidence type="ECO:0000313" key="11">
    <source>
        <dbReference type="EMBL" id="KAJ3574797.1"/>
    </source>
</evidence>
<evidence type="ECO:0000256" key="3">
    <source>
        <dbReference type="ARBA" id="ARBA00022679"/>
    </source>
</evidence>
<dbReference type="InterPro" id="IPR024604">
    <property type="entry name" value="GSG2_C"/>
</dbReference>
<organism evidence="11 12">
    <name type="scientific">Leucocoprinus birnbaumii</name>
    <dbReference type="NCBI Taxonomy" id="56174"/>
    <lineage>
        <taxon>Eukaryota</taxon>
        <taxon>Fungi</taxon>
        <taxon>Dikarya</taxon>
        <taxon>Basidiomycota</taxon>
        <taxon>Agaricomycotina</taxon>
        <taxon>Agaricomycetes</taxon>
        <taxon>Agaricomycetidae</taxon>
        <taxon>Agaricales</taxon>
        <taxon>Agaricineae</taxon>
        <taxon>Agaricaceae</taxon>
        <taxon>Leucocoprinus</taxon>
    </lineage>
</organism>
<dbReference type="PANTHER" id="PTHR24419:SF18">
    <property type="entry name" value="SERINE_THREONINE-PROTEIN KINASE HASPIN"/>
    <property type="match status" value="1"/>
</dbReference>
<comment type="caution">
    <text evidence="11">The sequence shown here is derived from an EMBL/GenBank/DDBJ whole genome shotgun (WGS) entry which is preliminary data.</text>
</comment>
<dbReference type="GO" id="GO:0005634">
    <property type="term" value="C:nucleus"/>
    <property type="evidence" value="ECO:0007669"/>
    <property type="project" value="TreeGrafter"/>
</dbReference>
<evidence type="ECO:0000256" key="7">
    <source>
        <dbReference type="ARBA" id="ARBA00047899"/>
    </source>
</evidence>
<dbReference type="InterPro" id="IPR011009">
    <property type="entry name" value="Kinase-like_dom_sf"/>
</dbReference>
<dbReference type="EMBL" id="JANIEX010000057">
    <property type="protein sequence ID" value="KAJ3574797.1"/>
    <property type="molecule type" value="Genomic_DNA"/>
</dbReference>
<dbReference type="InterPro" id="IPR000719">
    <property type="entry name" value="Prot_kinase_dom"/>
</dbReference>
<dbReference type="Gene3D" id="3.30.200.20">
    <property type="entry name" value="Phosphorylase Kinase, domain 1"/>
    <property type="match status" value="1"/>
</dbReference>
<dbReference type="PANTHER" id="PTHR24419">
    <property type="entry name" value="INTERLEUKIN-1 RECEPTOR-ASSOCIATED KINASE"/>
    <property type="match status" value="1"/>
</dbReference>
<protein>
    <recommendedName>
        <fullName evidence="1">non-specific serine/threonine protein kinase</fullName>
        <ecNumber evidence="1">2.7.11.1</ecNumber>
    </recommendedName>
</protein>
<dbReference type="SMART" id="SM01331">
    <property type="entry name" value="DUF3635"/>
    <property type="match status" value="1"/>
</dbReference>
<evidence type="ECO:0000256" key="8">
    <source>
        <dbReference type="ARBA" id="ARBA00048679"/>
    </source>
</evidence>
<keyword evidence="6" id="KW-0067">ATP-binding</keyword>
<feature type="compositionally biased region" description="Polar residues" evidence="9">
    <location>
        <begin position="301"/>
        <end position="311"/>
    </location>
</feature>
<accession>A0AAD5YZL1</accession>
<evidence type="ECO:0000256" key="2">
    <source>
        <dbReference type="ARBA" id="ARBA00022527"/>
    </source>
</evidence>
<keyword evidence="2" id="KW-0723">Serine/threonine-protein kinase</keyword>
<sequence length="1010" mass="111026">MNLAADHVTVAPVTRFQLPRRKCLAPVQKTQAGRPAHLATKGVGEDQAFNTILVAINVYGKRSKRVIEASPTEESNSDVDKPDRIPLIHRMKKRENGLATTKTAVRPLKSSSPQRAVTLAKQRVAPAGSPTKRRGTRLAEILAQEAGKQPKSGPKDWEEEGWKRSISESSSRVPLSTITTNTTNSPVISNVKIPAKASKKKVSSPKSLVTSKTLSTVEVDITVLDMKGKTVKQEERTTRTDIIINRGNKSSRISQVETVAVNQQRLIHGPDYTKPLGTISIESSLDESVKHATHGSPPNAIVQSSGSSAPNDSERLSLRVRRVRKQRRALANVIISDESEDSSSHEDTYIPPDSPLIKNNHKPAAQIQNSTVPGLEVDATARSIPKPSGLRLEVVIPPAPYKVPPPAPLQASCLSDARNVVTRYPRDKAQGSSNISQAKPLDLTASLPTTHEPRPSRYPPSTTTYTTSYNLIPSPPPKARQLTPIRRSQSKGSTVRNSLFAYGRGVPSSPTTPTDTDFDLSVEFSQLDIGISAEELEVLRSQDSNTAHDAPEYLKPLLEECFQEECGPYEFSSFIESFPLDPILNDARIASSRKDPGQVLRFKKIGEASYSEVFGIGDVVLKVIPLRDESRHGATSDAGEEDDGPAPTDAKDVRKEIIVTRAMGEVHGGFVKLLKTYVVRGKYPEVLLKLWDEYNEAKGSESVRPDTFTPSQTYAIIVLPNNGPDLETYVFSNASKSDWRKASSIFWQVAKALAYAEKLVSFEHRDLHWGQILVKDIQPSNKAAPLRPLAQKLNQSQVKSSVERIFMDDLDNGVQTTVIDLGLSRMDAGDGSNKEAVHWTPFDDEIFMGEGDHQFDIYRLMKSYIGSNWEGYHPLTNVMWLHYLVTKLLRHKNLKAPSASRKPRPTSTTAAPVNPLNILQNIKPIHVNPTPSNPQFTEKECHDALVDIEEWLGKCVAEAVPVTQKPRGKGRSRKTTVVTPTAASASTLMCSCAGQVVGYGVKRGWIRPVS</sequence>
<feature type="region of interest" description="Disordered" evidence="9">
    <location>
        <begin position="287"/>
        <end position="315"/>
    </location>
</feature>
<evidence type="ECO:0000256" key="1">
    <source>
        <dbReference type="ARBA" id="ARBA00012513"/>
    </source>
</evidence>
<comment type="catalytic activity">
    <reaction evidence="8">
        <text>L-seryl-[protein] + ATP = O-phospho-L-seryl-[protein] + ADP + H(+)</text>
        <dbReference type="Rhea" id="RHEA:17989"/>
        <dbReference type="Rhea" id="RHEA-COMP:9863"/>
        <dbReference type="Rhea" id="RHEA-COMP:11604"/>
        <dbReference type="ChEBI" id="CHEBI:15378"/>
        <dbReference type="ChEBI" id="CHEBI:29999"/>
        <dbReference type="ChEBI" id="CHEBI:30616"/>
        <dbReference type="ChEBI" id="CHEBI:83421"/>
        <dbReference type="ChEBI" id="CHEBI:456216"/>
        <dbReference type="EC" id="2.7.11.1"/>
    </reaction>
</comment>
<dbReference type="GO" id="GO:0000278">
    <property type="term" value="P:mitotic cell cycle"/>
    <property type="evidence" value="ECO:0007669"/>
    <property type="project" value="TreeGrafter"/>
</dbReference>
<dbReference type="GO" id="GO:0005737">
    <property type="term" value="C:cytoplasm"/>
    <property type="evidence" value="ECO:0007669"/>
    <property type="project" value="TreeGrafter"/>
</dbReference>
<dbReference type="EC" id="2.7.11.1" evidence="1"/>
<keyword evidence="12" id="KW-1185">Reference proteome</keyword>
<evidence type="ECO:0000256" key="9">
    <source>
        <dbReference type="SAM" id="MobiDB-lite"/>
    </source>
</evidence>
<evidence type="ECO:0000256" key="5">
    <source>
        <dbReference type="ARBA" id="ARBA00022777"/>
    </source>
</evidence>
<feature type="compositionally biased region" description="Low complexity" evidence="9">
    <location>
        <begin position="459"/>
        <end position="469"/>
    </location>
</feature>
<proteinExistence type="predicted"/>
<evidence type="ECO:0000256" key="6">
    <source>
        <dbReference type="ARBA" id="ARBA00022840"/>
    </source>
</evidence>
<evidence type="ECO:0000313" key="12">
    <source>
        <dbReference type="Proteomes" id="UP001213000"/>
    </source>
</evidence>
<evidence type="ECO:0000256" key="4">
    <source>
        <dbReference type="ARBA" id="ARBA00022741"/>
    </source>
</evidence>
<keyword evidence="5" id="KW-0418">Kinase</keyword>
<feature type="region of interest" description="Disordered" evidence="9">
    <location>
        <begin position="632"/>
        <end position="651"/>
    </location>
</feature>
<feature type="region of interest" description="Disordered" evidence="9">
    <location>
        <begin position="424"/>
        <end position="494"/>
    </location>
</feature>
<keyword evidence="4" id="KW-0547">Nucleotide-binding</keyword>
<dbReference type="GO" id="GO:0005524">
    <property type="term" value="F:ATP binding"/>
    <property type="evidence" value="ECO:0007669"/>
    <property type="project" value="UniProtKB-KW"/>
</dbReference>
<dbReference type="Proteomes" id="UP001213000">
    <property type="component" value="Unassembled WGS sequence"/>
</dbReference>
<feature type="region of interest" description="Disordered" evidence="9">
    <location>
        <begin position="143"/>
        <end position="186"/>
    </location>
</feature>
<evidence type="ECO:0000259" key="10">
    <source>
        <dbReference type="PROSITE" id="PS50011"/>
    </source>
</evidence>
<keyword evidence="3" id="KW-0808">Transferase</keyword>
<reference evidence="11" key="1">
    <citation type="submission" date="2022-07" db="EMBL/GenBank/DDBJ databases">
        <title>Genome Sequence of Leucocoprinus birnbaumii.</title>
        <authorList>
            <person name="Buettner E."/>
        </authorList>
    </citation>
    <scope>NUCLEOTIDE SEQUENCE</scope>
    <source>
        <strain evidence="11">VT141</strain>
    </source>
</reference>
<dbReference type="GO" id="GO:0072354">
    <property type="term" value="F:histone H3T3 kinase activity"/>
    <property type="evidence" value="ECO:0007669"/>
    <property type="project" value="TreeGrafter"/>
</dbReference>
<feature type="domain" description="Protein kinase" evidence="10">
    <location>
        <begin position="599"/>
        <end position="1010"/>
    </location>
</feature>
<gene>
    <name evidence="11" type="ORF">NP233_g1521</name>
</gene>
<dbReference type="Gene3D" id="1.10.510.10">
    <property type="entry name" value="Transferase(Phosphotransferase) domain 1"/>
    <property type="match status" value="1"/>
</dbReference>
<feature type="compositionally biased region" description="Basic and acidic residues" evidence="9">
    <location>
        <begin position="153"/>
        <end position="166"/>
    </location>
</feature>